<evidence type="ECO:0000259" key="5">
    <source>
        <dbReference type="Pfam" id="PF13458"/>
    </source>
</evidence>
<dbReference type="PANTHER" id="PTHR30483:SF6">
    <property type="entry name" value="PERIPLASMIC BINDING PROTEIN OF ABC TRANSPORTER FOR NATURAL AMINO ACIDS"/>
    <property type="match status" value="1"/>
</dbReference>
<dbReference type="EMBL" id="CP046400">
    <property type="protein sequence ID" value="QGY41309.1"/>
    <property type="molecule type" value="Genomic_DNA"/>
</dbReference>
<dbReference type="Pfam" id="PF13458">
    <property type="entry name" value="Peripla_BP_6"/>
    <property type="match status" value="1"/>
</dbReference>
<dbReference type="PANTHER" id="PTHR30483">
    <property type="entry name" value="LEUCINE-SPECIFIC-BINDING PROTEIN"/>
    <property type="match status" value="1"/>
</dbReference>
<accession>A0A6I6JJJ4</accession>
<reference evidence="6 7" key="1">
    <citation type="submission" date="2019-11" db="EMBL/GenBank/DDBJ databases">
        <authorList>
            <person name="Zheng R.K."/>
            <person name="Sun C.M."/>
        </authorList>
    </citation>
    <scope>NUCLEOTIDE SEQUENCE [LARGE SCALE GENOMIC DNA]</scope>
    <source>
        <strain evidence="6 7">SRB007</strain>
    </source>
</reference>
<protein>
    <submittedName>
        <fullName evidence="6">ABC transporter substrate-binding protein</fullName>
    </submittedName>
</protein>
<dbReference type="RefSeq" id="WP_158949447.1">
    <property type="nucleotide sequence ID" value="NZ_CP046400.1"/>
</dbReference>
<keyword evidence="3" id="KW-0732">Signal</keyword>
<sequence>MTLSRYLGIIAIFCALFLTACSDASPIIVGFSGQLTGSNSDLGTAGRNGVILALENINAAGGIDGRPLELLTADDHNTPEGAIQADRELIDAGVVAIIGHMTSSLCLAAMPQISENGIVMISPTASSPQFSGKVDAFFRTMMEASVRSKDLAEYAYSRIGINSVVSVAESDNKSYSFSFIANFGDAFKALGGRMVGEITYSTQNPQDWQKLIAELKEKRPDALLLACPAQDAAAIVQKINFSGLHLPILSGSWAYTERLLLWGGRYAEGMIFAIDYAFDNPRPEFIKFKEHYKNRFGKEPNFASAFSYEATLALAEGLKKTKGTPTGLANAMAPSQTINGVVGPFKLNPFGDVTRKVFIVTVQNKEFRTLEMR</sequence>
<dbReference type="AlphaFoldDB" id="A0A6I6JJJ4"/>
<dbReference type="PRINTS" id="PR00337">
    <property type="entry name" value="LEUILEVALBP"/>
</dbReference>
<evidence type="ECO:0000313" key="7">
    <source>
        <dbReference type="Proteomes" id="UP000428328"/>
    </source>
</evidence>
<proteinExistence type="inferred from homology"/>
<dbReference type="InterPro" id="IPR028081">
    <property type="entry name" value="Leu-bd"/>
</dbReference>
<comment type="similarity">
    <text evidence="1">Belongs to the leucine-binding protein family.</text>
</comment>
<evidence type="ECO:0000256" key="4">
    <source>
        <dbReference type="ARBA" id="ARBA00022970"/>
    </source>
</evidence>
<keyword evidence="2" id="KW-0813">Transport</keyword>
<dbReference type="InterPro" id="IPR028082">
    <property type="entry name" value="Peripla_BP_I"/>
</dbReference>
<feature type="domain" description="Leucine-binding protein" evidence="5">
    <location>
        <begin position="26"/>
        <end position="364"/>
    </location>
</feature>
<evidence type="ECO:0000313" key="6">
    <source>
        <dbReference type="EMBL" id="QGY41309.1"/>
    </source>
</evidence>
<dbReference type="SUPFAM" id="SSF53822">
    <property type="entry name" value="Periplasmic binding protein-like I"/>
    <property type="match status" value="1"/>
</dbReference>
<dbReference type="InterPro" id="IPR000709">
    <property type="entry name" value="Leu_Ile_Val-bd"/>
</dbReference>
<organism evidence="6 7">
    <name type="scientific">Pseudodesulfovibrio cashew</name>
    <dbReference type="NCBI Taxonomy" id="2678688"/>
    <lineage>
        <taxon>Bacteria</taxon>
        <taxon>Pseudomonadati</taxon>
        <taxon>Thermodesulfobacteriota</taxon>
        <taxon>Desulfovibrionia</taxon>
        <taxon>Desulfovibrionales</taxon>
        <taxon>Desulfovibrionaceae</taxon>
    </lineage>
</organism>
<dbReference type="GO" id="GO:0006865">
    <property type="term" value="P:amino acid transport"/>
    <property type="evidence" value="ECO:0007669"/>
    <property type="project" value="UniProtKB-KW"/>
</dbReference>
<dbReference type="Gene3D" id="3.40.50.2300">
    <property type="match status" value="2"/>
</dbReference>
<dbReference type="Proteomes" id="UP000428328">
    <property type="component" value="Chromosome"/>
</dbReference>
<keyword evidence="7" id="KW-1185">Reference proteome</keyword>
<evidence type="ECO:0000256" key="3">
    <source>
        <dbReference type="ARBA" id="ARBA00022729"/>
    </source>
</evidence>
<dbReference type="KEGG" id="psel:GM415_14630"/>
<dbReference type="CDD" id="cd19983">
    <property type="entry name" value="PBP1_ABC_HAAT-like"/>
    <property type="match status" value="1"/>
</dbReference>
<dbReference type="PROSITE" id="PS51257">
    <property type="entry name" value="PROKAR_LIPOPROTEIN"/>
    <property type="match status" value="1"/>
</dbReference>
<dbReference type="InterPro" id="IPR051010">
    <property type="entry name" value="BCAA_transport"/>
</dbReference>
<name>A0A6I6JJJ4_9BACT</name>
<keyword evidence="4" id="KW-0029">Amino-acid transport</keyword>
<evidence type="ECO:0000256" key="1">
    <source>
        <dbReference type="ARBA" id="ARBA00010062"/>
    </source>
</evidence>
<gene>
    <name evidence="6" type="ORF">GM415_14630</name>
</gene>
<evidence type="ECO:0000256" key="2">
    <source>
        <dbReference type="ARBA" id="ARBA00022448"/>
    </source>
</evidence>